<evidence type="ECO:0000313" key="7">
    <source>
        <dbReference type="EMBL" id="CAL4779641.1"/>
    </source>
</evidence>
<dbReference type="GO" id="GO:0003676">
    <property type="term" value="F:nucleic acid binding"/>
    <property type="evidence" value="ECO:0007669"/>
    <property type="project" value="InterPro"/>
</dbReference>
<evidence type="ECO:0000256" key="2">
    <source>
        <dbReference type="SAM" id="Coils"/>
    </source>
</evidence>
<name>A0A9P1FWL5_9DINO</name>
<dbReference type="GO" id="GO:0008270">
    <property type="term" value="F:zinc ion binding"/>
    <property type="evidence" value="ECO:0007669"/>
    <property type="project" value="UniProtKB-KW"/>
</dbReference>
<feature type="coiled-coil region" evidence="2">
    <location>
        <begin position="475"/>
        <end position="502"/>
    </location>
</feature>
<keyword evidence="2" id="KW-0175">Coiled coil</keyword>
<organism evidence="6">
    <name type="scientific">Cladocopium goreaui</name>
    <dbReference type="NCBI Taxonomy" id="2562237"/>
    <lineage>
        <taxon>Eukaryota</taxon>
        <taxon>Sar</taxon>
        <taxon>Alveolata</taxon>
        <taxon>Dinophyceae</taxon>
        <taxon>Suessiales</taxon>
        <taxon>Symbiodiniaceae</taxon>
        <taxon>Cladocopium</taxon>
    </lineage>
</organism>
<dbReference type="EMBL" id="CAMXCT030001699">
    <property type="protein sequence ID" value="CAL4779641.1"/>
    <property type="molecule type" value="Genomic_DNA"/>
</dbReference>
<accession>A0A9P1FWL5</accession>
<dbReference type="SMART" id="SM00343">
    <property type="entry name" value="ZnF_C2HC"/>
    <property type="match status" value="1"/>
</dbReference>
<dbReference type="OrthoDB" id="446306at2759"/>
<evidence type="ECO:0000259" key="4">
    <source>
        <dbReference type="PROSITE" id="PS50158"/>
    </source>
</evidence>
<reference evidence="6" key="1">
    <citation type="submission" date="2022-10" db="EMBL/GenBank/DDBJ databases">
        <authorList>
            <person name="Chen Y."/>
            <person name="Dougan E. K."/>
            <person name="Chan C."/>
            <person name="Rhodes N."/>
            <person name="Thang M."/>
        </authorList>
    </citation>
    <scope>NUCLEOTIDE SEQUENCE</scope>
</reference>
<evidence type="ECO:0000256" key="1">
    <source>
        <dbReference type="PROSITE-ProRule" id="PRU00047"/>
    </source>
</evidence>
<dbReference type="InterPro" id="IPR012337">
    <property type="entry name" value="RNaseH-like_sf"/>
</dbReference>
<dbReference type="Gene3D" id="3.30.420.10">
    <property type="entry name" value="Ribonuclease H-like superfamily/Ribonuclease H"/>
    <property type="match status" value="1"/>
</dbReference>
<evidence type="ECO:0000259" key="5">
    <source>
        <dbReference type="PROSITE" id="PS50994"/>
    </source>
</evidence>
<feature type="domain" description="Integrase catalytic" evidence="5">
    <location>
        <begin position="1235"/>
        <end position="1403"/>
    </location>
</feature>
<dbReference type="InterPro" id="IPR001878">
    <property type="entry name" value="Znf_CCHC"/>
</dbReference>
<proteinExistence type="predicted"/>
<dbReference type="InterPro" id="IPR001584">
    <property type="entry name" value="Integrase_cat-core"/>
</dbReference>
<protein>
    <submittedName>
        <fullName evidence="6">Uncharacterized protein</fullName>
    </submittedName>
</protein>
<evidence type="ECO:0000313" key="6">
    <source>
        <dbReference type="EMBL" id="CAI3992329.1"/>
    </source>
</evidence>
<dbReference type="InterPro" id="IPR036397">
    <property type="entry name" value="RNaseH_sf"/>
</dbReference>
<feature type="region of interest" description="Disordered" evidence="3">
    <location>
        <begin position="249"/>
        <end position="272"/>
    </location>
</feature>
<dbReference type="Pfam" id="PF00098">
    <property type="entry name" value="zf-CCHC"/>
    <property type="match status" value="1"/>
</dbReference>
<comment type="caution">
    <text evidence="6">The sequence shown here is derived from an EMBL/GenBank/DDBJ whole genome shotgun (WGS) entry which is preliminary data.</text>
</comment>
<feature type="region of interest" description="Disordered" evidence="3">
    <location>
        <begin position="297"/>
        <end position="316"/>
    </location>
</feature>
<dbReference type="PROSITE" id="PS50994">
    <property type="entry name" value="INTEGRASE"/>
    <property type="match status" value="1"/>
</dbReference>
<dbReference type="EMBL" id="CAMXCT020001699">
    <property type="protein sequence ID" value="CAL1145704.1"/>
    <property type="molecule type" value="Genomic_DNA"/>
</dbReference>
<feature type="non-terminal residue" evidence="6">
    <location>
        <position position="1465"/>
    </location>
</feature>
<dbReference type="Gene3D" id="4.10.60.10">
    <property type="entry name" value="Zinc finger, CCHC-type"/>
    <property type="match status" value="1"/>
</dbReference>
<dbReference type="SUPFAM" id="SSF53098">
    <property type="entry name" value="Ribonuclease H-like"/>
    <property type="match status" value="1"/>
</dbReference>
<evidence type="ECO:0000313" key="8">
    <source>
        <dbReference type="Proteomes" id="UP001152797"/>
    </source>
</evidence>
<keyword evidence="1" id="KW-0863">Zinc-finger</keyword>
<evidence type="ECO:0000256" key="3">
    <source>
        <dbReference type="SAM" id="MobiDB-lite"/>
    </source>
</evidence>
<reference evidence="7 8" key="2">
    <citation type="submission" date="2024-05" db="EMBL/GenBank/DDBJ databases">
        <authorList>
            <person name="Chen Y."/>
            <person name="Shah S."/>
            <person name="Dougan E. K."/>
            <person name="Thang M."/>
            <person name="Chan C."/>
        </authorList>
    </citation>
    <scope>NUCLEOTIDE SEQUENCE [LARGE SCALE GENOMIC DNA]</scope>
</reference>
<dbReference type="GO" id="GO:0015074">
    <property type="term" value="P:DNA integration"/>
    <property type="evidence" value="ECO:0007669"/>
    <property type="project" value="InterPro"/>
</dbReference>
<keyword evidence="1" id="KW-0479">Metal-binding</keyword>
<dbReference type="EMBL" id="CAMXCT010001699">
    <property type="protein sequence ID" value="CAI3992329.1"/>
    <property type="molecule type" value="Genomic_DNA"/>
</dbReference>
<feature type="region of interest" description="Disordered" evidence="3">
    <location>
        <begin position="16"/>
        <end position="49"/>
    </location>
</feature>
<dbReference type="InterPro" id="IPR036875">
    <property type="entry name" value="Znf_CCHC_sf"/>
</dbReference>
<dbReference type="PROSITE" id="PS50158">
    <property type="entry name" value="ZF_CCHC"/>
    <property type="match status" value="1"/>
</dbReference>
<feature type="compositionally biased region" description="Basic residues" evidence="3">
    <location>
        <begin position="250"/>
        <end position="265"/>
    </location>
</feature>
<feature type="domain" description="CCHC-type" evidence="4">
    <location>
        <begin position="322"/>
        <end position="337"/>
    </location>
</feature>
<gene>
    <name evidence="6" type="ORF">C1SCF055_LOCUS19167</name>
</gene>
<keyword evidence="8" id="KW-1185">Reference proteome</keyword>
<keyword evidence="1" id="KW-0862">Zinc</keyword>
<feature type="region of interest" description="Disordered" evidence="3">
    <location>
        <begin position="609"/>
        <end position="634"/>
    </location>
</feature>
<dbReference type="Proteomes" id="UP001152797">
    <property type="component" value="Unassembled WGS sequence"/>
</dbReference>
<dbReference type="SUPFAM" id="SSF57756">
    <property type="entry name" value="Retrovirus zinc finger-like domains"/>
    <property type="match status" value="1"/>
</dbReference>
<sequence>AAGSFAFSLKTGARNGALGTAGVATPATPDRDGRGFASSGGSTGGDGKKYVDYRVEPAPAWGGDAPERQPLTTFLANKKAAFAELRKQGLDLLGTQAGRHLLGHLILKQGSFSQDQRQRLKVVTNGSIDYKEVEKAIQKVFGDKLDDVSMADGMGPQRRWRSATYWGEDDDYPPDEWDENDEMATYAAGDYLNDYEETIFDDLVCLGETDEMQLVFHQELPVIMDESEALEAVGHQFEEIFFETRDRLKGKGKGKKGKGRGHSHVKTFGCTGKPSFGGGRGGGYLEHRRMLQASRNGRGFDRPWQQRQGSRMSLGDLKSRSRCHNCKQIGHWSKECPLRSKQSAPSTGSSKGTMMSQSSSVGFFCQPPKEVAGQFLTKSVQSSESQQYVPQSFMSFSVCGMEETTKIAYVPIGLNGRSGVLRVQVSPIGANFQFLMPAQPWVRWRRLLLRLCASAFLQAWQVMMSVARQPQLRSARRLQHRREQLEKEALNLAQQEQRMIAEAASSSSMATPGDLNVSRDEDRKRPMAMIQGRGKYLVPQLEKSPQCPHKSTKHGANRLVSYNKCTDCGQEQSMPLTPVSDLNHWNHTLVYLKQDFIKRQINKEIQRKSENLGATAKASSMPRPTAAKSRPKAEVKVEIEEDWHRPLWEEDVAMEMTYQAHTQSCDFCQMGEVTLHRHVDDHKLLWKCNNPQCRLHLMQMAGQLVEAQGVMLCPQCQSNELMPVTVGEKPDETEVQCMNQDCGISILLFELPIVMTQSGDVSWCAVEVSQVPGDDYHFGIPVHYMVLYEFSADFFNYMAEAEFENEVTLSKTTKAEINGRLDEMLGDLTVYWNLWQEVDGHDDIVEICGGLQDSNDAIVELYSPPRLVTEARKRGLQAEWSVDLDTGYDLSKPEVKQQVREELSRRRPRLLTTSPPCTKFSPLQNIRAHPELLAEELIPATEHMDFTMEMHEDQLERGDLSLHEHPDTATSWNLGSVQRFLSHDEVLLIKSHLCRFGLNFNGKLSRKSTLFATTCDAIGVCLQKLCNCTEGHQHLIQGLPRQAQVYPPALVKAIIDGLIQDWVDSQQGRPKHMPDLGDLEQWIDELGRNKWQWRQFHDSAVLVVCKPDQIPSCGPGHRNVRWTWVRNPWDGKWIQFEQARTGKPSKFEINYQHMIVLFHHGEFSLTFAEGSPSSVTTAEKSMVLRAHVNLGHPPVKEFVRLLKAAGTRLDVIQYVLREFSCEGCLKEQRQPTRLPAATPRTYDFNIVVGVDLLFVYGASPQEEHPVLNVTCVGTLYSTFTMVHPTRRGSALVWSAFLKSWLRTFGSPSFLIMDQGLEFQGEFIEGLESHGIQPILIDRDAPYQNGVTERRGGLFKEVYYKTRELRQPANVSEVQDMIHEVAWALQTLTNRSGYSPAQRVFGRQPALNMEHLNDSGEFEFSQTQDAAWKRSEEIRQAARKALVEVDGKERLNRALRARPRRAREDC</sequence>